<keyword evidence="2" id="KW-1185">Reference proteome</keyword>
<evidence type="ECO:0000313" key="2">
    <source>
        <dbReference type="Proteomes" id="UP000190897"/>
    </source>
</evidence>
<dbReference type="Proteomes" id="UP000190897">
    <property type="component" value="Unassembled WGS sequence"/>
</dbReference>
<protein>
    <submittedName>
        <fullName evidence="1">Uncharacterized protein</fullName>
    </submittedName>
</protein>
<gene>
    <name evidence="1" type="ORF">SAMN05660293_00349</name>
</gene>
<proteinExistence type="predicted"/>
<organism evidence="1 2">
    <name type="scientific">Dyadobacter psychrophilus</name>
    <dbReference type="NCBI Taxonomy" id="651661"/>
    <lineage>
        <taxon>Bacteria</taxon>
        <taxon>Pseudomonadati</taxon>
        <taxon>Bacteroidota</taxon>
        <taxon>Cytophagia</taxon>
        <taxon>Cytophagales</taxon>
        <taxon>Spirosomataceae</taxon>
        <taxon>Dyadobacter</taxon>
    </lineage>
</organism>
<sequence length="20" mass="2330">MVMGCKDSFYRFTCKSKKGL</sequence>
<dbReference type="EMBL" id="FUZA01000001">
    <property type="protein sequence ID" value="SKB46643.1"/>
    <property type="molecule type" value="Genomic_DNA"/>
</dbReference>
<name>A0A1T5BIK6_9BACT</name>
<evidence type="ECO:0000313" key="1">
    <source>
        <dbReference type="EMBL" id="SKB46643.1"/>
    </source>
</evidence>
<accession>A0A1T5BIK6</accession>
<dbReference type="AlphaFoldDB" id="A0A1T5BIK6"/>
<reference evidence="2" key="1">
    <citation type="submission" date="2017-02" db="EMBL/GenBank/DDBJ databases">
        <authorList>
            <person name="Varghese N."/>
            <person name="Submissions S."/>
        </authorList>
    </citation>
    <scope>NUCLEOTIDE SEQUENCE [LARGE SCALE GENOMIC DNA]</scope>
    <source>
        <strain evidence="2">DSM 22270</strain>
    </source>
</reference>